<sequence length="75" mass="8440">MINPSTRGVNYFKFFKIYINIYNYKEEKCMKKNLSKSILALSILATPFSYGVNSFAQGEGNTDALREAFSRGGGK</sequence>
<comment type="caution">
    <text evidence="1">The sequence shown here is derived from an EMBL/GenBank/DDBJ whole genome shotgun (WGS) entry which is preliminary data.</text>
</comment>
<organism evidence="1 2">
    <name type="scientific">Gemelliphila asaccharolytica</name>
    <dbReference type="NCBI Taxonomy" id="502393"/>
    <lineage>
        <taxon>Bacteria</taxon>
        <taxon>Bacillati</taxon>
        <taxon>Bacillota</taxon>
        <taxon>Bacilli</taxon>
        <taxon>Bacillales</taxon>
        <taxon>Gemellaceae</taxon>
        <taxon>Gemelliphila</taxon>
    </lineage>
</organism>
<gene>
    <name evidence="1" type="ORF">HMPREF1871_01272</name>
</gene>
<dbReference type="EMBL" id="LSDB01000080">
    <property type="protein sequence ID" value="KXB54926.1"/>
    <property type="molecule type" value="Genomic_DNA"/>
</dbReference>
<evidence type="ECO:0000313" key="2">
    <source>
        <dbReference type="Proteomes" id="UP000070467"/>
    </source>
</evidence>
<reference evidence="1 2" key="1">
    <citation type="submission" date="2016-01" db="EMBL/GenBank/DDBJ databases">
        <authorList>
            <person name="Mitreva M."/>
            <person name="Pepin K.H."/>
            <person name="Mihindukulasuriya K.A."/>
            <person name="Fulton R."/>
            <person name="Fronick C."/>
            <person name="O'Laughlin M."/>
            <person name="Miner T."/>
            <person name="Herter B."/>
            <person name="Rosa B.A."/>
            <person name="Cordes M."/>
            <person name="Tomlinson C."/>
            <person name="Wollam A."/>
            <person name="Palsikar V.B."/>
            <person name="Mardis E.R."/>
            <person name="Wilson R.K."/>
        </authorList>
    </citation>
    <scope>NUCLEOTIDE SEQUENCE [LARGE SCALE GENOMIC DNA]</scope>
    <source>
        <strain evidence="1 2">KA00071</strain>
    </source>
</reference>
<protein>
    <submittedName>
        <fullName evidence="1">Uncharacterized protein</fullName>
    </submittedName>
</protein>
<name>A0ABR5TNQ3_9BACL</name>
<dbReference type="Proteomes" id="UP000070467">
    <property type="component" value="Unassembled WGS sequence"/>
</dbReference>
<evidence type="ECO:0000313" key="1">
    <source>
        <dbReference type="EMBL" id="KXB54926.1"/>
    </source>
</evidence>
<keyword evidence="2" id="KW-1185">Reference proteome</keyword>
<accession>A0ABR5TNQ3</accession>
<proteinExistence type="predicted"/>